<name>A0A455SJE8_9CHLR</name>
<proteinExistence type="predicted"/>
<dbReference type="InterPro" id="IPR036388">
    <property type="entry name" value="WH-like_DNA-bd_sf"/>
</dbReference>
<protein>
    <submittedName>
        <fullName evidence="2">Transcriptional regulator</fullName>
    </submittedName>
</protein>
<dbReference type="Gene3D" id="1.10.10.10">
    <property type="entry name" value="Winged helix-like DNA-binding domain superfamily/Winged helix DNA-binding domain"/>
    <property type="match status" value="1"/>
</dbReference>
<dbReference type="PANTHER" id="PTHR33169">
    <property type="entry name" value="PADR-FAMILY TRANSCRIPTIONAL REGULATOR"/>
    <property type="match status" value="1"/>
</dbReference>
<gene>
    <name evidence="2" type="ORF">KTC_22290</name>
</gene>
<dbReference type="AlphaFoldDB" id="A0A455SJE8"/>
<dbReference type="PANTHER" id="PTHR33169:SF14">
    <property type="entry name" value="TRANSCRIPTIONAL REGULATOR RV3488"/>
    <property type="match status" value="1"/>
</dbReference>
<feature type="domain" description="Transcription regulator PadR N-terminal" evidence="1">
    <location>
        <begin position="18"/>
        <end position="89"/>
    </location>
</feature>
<dbReference type="InterPro" id="IPR036390">
    <property type="entry name" value="WH_DNA-bd_sf"/>
</dbReference>
<reference evidence="2" key="1">
    <citation type="submission" date="2018-12" db="EMBL/GenBank/DDBJ databases">
        <title>Novel natural products biosynthetic potential of the class Ktedonobacteria.</title>
        <authorList>
            <person name="Zheng Y."/>
            <person name="Saitou A."/>
            <person name="Wang C.M."/>
            <person name="Toyoda A."/>
            <person name="Minakuchi Y."/>
            <person name="Sekiguchi Y."/>
            <person name="Ueda K."/>
            <person name="Takano H."/>
            <person name="Sakai Y."/>
            <person name="Yokota A."/>
            <person name="Yabe S."/>
        </authorList>
    </citation>
    <scope>NUCLEOTIDE SEQUENCE</scope>
    <source>
        <strain evidence="2">COM3</strain>
    </source>
</reference>
<dbReference type="EMBL" id="AP019376">
    <property type="protein sequence ID" value="BBH87478.1"/>
    <property type="molecule type" value="Genomic_DNA"/>
</dbReference>
<organism evidence="2">
    <name type="scientific">Thermosporothrix sp. COM3</name>
    <dbReference type="NCBI Taxonomy" id="2490863"/>
    <lineage>
        <taxon>Bacteria</taxon>
        <taxon>Bacillati</taxon>
        <taxon>Chloroflexota</taxon>
        <taxon>Ktedonobacteria</taxon>
        <taxon>Ktedonobacterales</taxon>
        <taxon>Thermosporotrichaceae</taxon>
        <taxon>Thermosporothrix</taxon>
    </lineage>
</organism>
<dbReference type="InterPro" id="IPR005149">
    <property type="entry name" value="Tscrpt_reg_PadR_N"/>
</dbReference>
<dbReference type="Pfam" id="PF03551">
    <property type="entry name" value="PadR"/>
    <property type="match status" value="1"/>
</dbReference>
<sequence length="116" mass="13163">MKIERRAQWLRGVLDLCVLGVLATGEYYGYAISQRLEQAGLEHIKGGTLYPLLARLEEAGLITSWWTPGEQGPGRKYYTLTQQGRQTFEQLVGEWTAFSEHVATLIYQKGEKINES</sequence>
<evidence type="ECO:0000313" key="2">
    <source>
        <dbReference type="EMBL" id="BBH87478.1"/>
    </source>
</evidence>
<dbReference type="InterPro" id="IPR052509">
    <property type="entry name" value="Metal_resp_DNA-bind_regulator"/>
</dbReference>
<dbReference type="SUPFAM" id="SSF46785">
    <property type="entry name" value="Winged helix' DNA-binding domain"/>
    <property type="match status" value="1"/>
</dbReference>
<evidence type="ECO:0000259" key="1">
    <source>
        <dbReference type="Pfam" id="PF03551"/>
    </source>
</evidence>
<accession>A0A455SJE8</accession>